<name>A0A7L8A0K4_PHODP</name>
<dbReference type="EMBL" id="CP061854">
    <property type="protein sequence ID" value="QOD55618.1"/>
    <property type="molecule type" value="Genomic_DNA"/>
</dbReference>
<accession>A0A7L8A0K4</accession>
<keyword evidence="2" id="KW-1133">Transmembrane helix</keyword>
<evidence type="ECO:0000256" key="1">
    <source>
        <dbReference type="SAM" id="Coils"/>
    </source>
</evidence>
<keyword evidence="2" id="KW-0472">Membrane</keyword>
<gene>
    <name evidence="3" type="ORF">IC627_09700</name>
</gene>
<evidence type="ECO:0000256" key="2">
    <source>
        <dbReference type="SAM" id="Phobius"/>
    </source>
</evidence>
<evidence type="ECO:0000313" key="3">
    <source>
        <dbReference type="EMBL" id="QOD55618.1"/>
    </source>
</evidence>
<keyword evidence="2" id="KW-0812">Transmembrane</keyword>
<feature type="coiled-coil region" evidence="1">
    <location>
        <begin position="125"/>
        <end position="152"/>
    </location>
</feature>
<dbReference type="AlphaFoldDB" id="A0A7L8A0K4"/>
<sequence length="208" mass="24079">MDLNKINITGNAFVDHLNSKTLENGKQQALEIKTEIKRFNTMIQSFFKDYLKASSGDEELQAKVSMQICIEERQKLIDALDLLVDKLNELVDEVSMLKEISEKSVSSKSKIGLKRILLGKSTVATLNYKNQLQEFNNEIEQSLSELKRLKENPNDNARLIKQVEMKYLYNVEARDYLINGMKQGQSKQRKRMLIVLSFLVVVLFLFHF</sequence>
<evidence type="ECO:0000313" key="4">
    <source>
        <dbReference type="Proteomes" id="UP000516656"/>
    </source>
</evidence>
<organism evidence="3 4">
    <name type="scientific">Photobacterium damsela subsp. piscicida</name>
    <name type="common">Pasteurella piscicida</name>
    <dbReference type="NCBI Taxonomy" id="38294"/>
    <lineage>
        <taxon>Bacteria</taxon>
        <taxon>Pseudomonadati</taxon>
        <taxon>Pseudomonadota</taxon>
        <taxon>Gammaproteobacteria</taxon>
        <taxon>Vibrionales</taxon>
        <taxon>Vibrionaceae</taxon>
        <taxon>Photobacterium</taxon>
    </lineage>
</organism>
<feature type="transmembrane region" description="Helical" evidence="2">
    <location>
        <begin position="191"/>
        <end position="207"/>
    </location>
</feature>
<reference evidence="3 4" key="1">
    <citation type="submission" date="2020-09" db="EMBL/GenBank/DDBJ databases">
        <title>Complete, closed and curated genome sequences of Photobacterium damselae subsp. piscicida isolates from Australia indicate localised evolution and additional plasmid-borne pathogenicity mechanisms.</title>
        <authorList>
            <person name="Baseggio L."/>
            <person name="Silayeva O."/>
            <person name="Buller N."/>
            <person name="Landos M."/>
            <person name="Engelstaedter J."/>
            <person name="Barnes A.C."/>
        </authorList>
    </citation>
    <scope>NUCLEOTIDE SEQUENCE [LARGE SCALE GENOMIC DNA]</scope>
    <source>
        <strain evidence="3 4">AS-16-0540-1</strain>
    </source>
</reference>
<dbReference type="Proteomes" id="UP000516656">
    <property type="component" value="Chromosome 1"/>
</dbReference>
<keyword evidence="1" id="KW-0175">Coiled coil</keyword>
<protein>
    <submittedName>
        <fullName evidence="3">Uncharacterized protein</fullName>
    </submittedName>
</protein>
<proteinExistence type="predicted"/>